<accession>A0A445MSH1</accession>
<dbReference type="EMBL" id="OJIN01000039">
    <property type="protein sequence ID" value="SPD72393.1"/>
    <property type="molecule type" value="Genomic_DNA"/>
</dbReference>
<proteinExistence type="predicted"/>
<protein>
    <submittedName>
        <fullName evidence="1">Uncharacterized protein</fullName>
    </submittedName>
</protein>
<name>A0A445MSH1_9BACT</name>
<gene>
    <name evidence="1" type="ORF">PITCH_A1330006</name>
</gene>
<dbReference type="AlphaFoldDB" id="A0A445MSH1"/>
<sequence length="87" mass="10097">MAEYELFIISNLDELKDGEEQVVNVRDTANYETRTVKAILSSSPEKLPGSDILRIRWQRGYKHPEPWAIRILETYGSLGEINVKEYL</sequence>
<evidence type="ECO:0000313" key="1">
    <source>
        <dbReference type="EMBL" id="SPD72393.1"/>
    </source>
</evidence>
<reference evidence="1" key="1">
    <citation type="submission" date="2018-01" db="EMBL/GenBank/DDBJ databases">
        <authorList>
            <person name="Regsiter A."/>
            <person name="William W."/>
        </authorList>
    </citation>
    <scope>NUCLEOTIDE SEQUENCE</scope>
    <source>
        <strain evidence="1">TRIP AH-1</strain>
    </source>
</reference>
<organism evidence="1">
    <name type="scientific">uncultured Desulfobacterium sp</name>
    <dbReference type="NCBI Taxonomy" id="201089"/>
    <lineage>
        <taxon>Bacteria</taxon>
        <taxon>Pseudomonadati</taxon>
        <taxon>Thermodesulfobacteriota</taxon>
        <taxon>Desulfobacteria</taxon>
        <taxon>Desulfobacterales</taxon>
        <taxon>Desulfobacteriaceae</taxon>
        <taxon>Desulfobacterium</taxon>
        <taxon>environmental samples</taxon>
    </lineage>
</organism>